<evidence type="ECO:0000259" key="11">
    <source>
        <dbReference type="PROSITE" id="PS50850"/>
    </source>
</evidence>
<keyword evidence="3" id="KW-0813">Transport</keyword>
<protein>
    <submittedName>
        <fullName evidence="12">MFS transporter</fullName>
    </submittedName>
</protein>
<dbReference type="EMBL" id="CP020569">
    <property type="protein sequence ID" value="ARF53055.1"/>
    <property type="molecule type" value="Genomic_DNA"/>
</dbReference>
<keyword evidence="6 10" id="KW-1133">Transmembrane helix</keyword>
<feature type="transmembrane region" description="Helical" evidence="10">
    <location>
        <begin position="50"/>
        <end position="69"/>
    </location>
</feature>
<evidence type="ECO:0000256" key="6">
    <source>
        <dbReference type="ARBA" id="ARBA00022989"/>
    </source>
</evidence>
<dbReference type="Pfam" id="PF07690">
    <property type="entry name" value="MFS_1"/>
    <property type="match status" value="1"/>
</dbReference>
<evidence type="ECO:0000256" key="3">
    <source>
        <dbReference type="ARBA" id="ARBA00022448"/>
    </source>
</evidence>
<dbReference type="Proteomes" id="UP000192726">
    <property type="component" value="Chromosome"/>
</dbReference>
<feature type="compositionally biased region" description="Low complexity" evidence="9">
    <location>
        <begin position="470"/>
        <end position="484"/>
    </location>
</feature>
<comment type="subcellular location">
    <subcellularLocation>
        <location evidence="1">Cell membrane</location>
        <topology evidence="1">Multi-pass membrane protein</topology>
    </subcellularLocation>
</comment>
<accession>A0A1V0TJF2</accession>
<sequence length="490" mass="50778">MSTQPELTRRKRTLVLAVCCTSVFLGNLNNTVLNVALPAMQRDLHSPLSGLQWTTDAYLIVLAALLMLAGSAGDRLGRRRVFQTGLALFTLGSLLCGLAPDLGWLITFRIVQAIGASMLNPVAMSIITNTFSAPRERARAIGVWGAVMGVAMAVGPMVGGVLVQGVGWRSIFWLNLPIGLAALVCAARFVPESRAPRPRRLDPVGQLLVIVLMGSLTYAIIEGPSTGWTAPRTLGCALAAPAALLALLFYESRRHEPLVDLRVFRSAGFSGAGAMAVCSFFVLGGFLFLNTLYLQNVRGLSALTAGLYLLPMAVMNILTSPLSGRLTATRGPRLPLLLAGAATTAGGALLAAGDALTTDGLLFTAYILIGIGVGLANTPVTNAAMAGMPKEQAGVAAAIVSTSRQFGQALGVAVLGAVLTTGLHSGTGFAQAVRPAYWIVTACGAAIILLTLATTTRRTPPPPEPPLPAQQPQASGAVPGAVPGVPEPRP</sequence>
<dbReference type="InterPro" id="IPR004638">
    <property type="entry name" value="EmrB-like"/>
</dbReference>
<evidence type="ECO:0000256" key="10">
    <source>
        <dbReference type="SAM" id="Phobius"/>
    </source>
</evidence>
<keyword evidence="7 10" id="KW-0472">Membrane</keyword>
<feature type="transmembrane region" description="Helical" evidence="10">
    <location>
        <begin position="227"/>
        <end position="250"/>
    </location>
</feature>
<organism evidence="12 13">
    <name type="scientific">Streptomyces gilvosporeus</name>
    <dbReference type="NCBI Taxonomy" id="553510"/>
    <lineage>
        <taxon>Bacteria</taxon>
        <taxon>Bacillati</taxon>
        <taxon>Actinomycetota</taxon>
        <taxon>Actinomycetes</taxon>
        <taxon>Kitasatosporales</taxon>
        <taxon>Streptomycetaceae</taxon>
        <taxon>Streptomyces</taxon>
    </lineage>
</organism>
<dbReference type="PANTHER" id="PTHR42718:SF9">
    <property type="entry name" value="MAJOR FACILITATOR SUPERFAMILY MULTIDRUG TRANSPORTER MFSC"/>
    <property type="match status" value="1"/>
</dbReference>
<dbReference type="STRING" id="553510.B1H19_01655"/>
<proteinExistence type="inferred from homology"/>
<feature type="transmembrane region" description="Helical" evidence="10">
    <location>
        <begin position="140"/>
        <end position="159"/>
    </location>
</feature>
<dbReference type="KEGG" id="sgv:B1H19_01655"/>
<dbReference type="InterPro" id="IPR036259">
    <property type="entry name" value="MFS_trans_sf"/>
</dbReference>
<feature type="transmembrane region" description="Helical" evidence="10">
    <location>
        <begin position="406"/>
        <end position="424"/>
    </location>
</feature>
<feature type="region of interest" description="Disordered" evidence="9">
    <location>
        <begin position="456"/>
        <end position="490"/>
    </location>
</feature>
<dbReference type="RefSeq" id="WP_083102486.1">
    <property type="nucleotide sequence ID" value="NZ_CP020569.1"/>
</dbReference>
<feature type="compositionally biased region" description="Pro residues" evidence="9">
    <location>
        <begin position="459"/>
        <end position="469"/>
    </location>
</feature>
<dbReference type="PRINTS" id="PR01036">
    <property type="entry name" value="TCRTETB"/>
</dbReference>
<feature type="transmembrane region" description="Helical" evidence="10">
    <location>
        <begin position="300"/>
        <end position="322"/>
    </location>
</feature>
<keyword evidence="13" id="KW-1185">Reference proteome</keyword>
<dbReference type="GO" id="GO:0022857">
    <property type="term" value="F:transmembrane transporter activity"/>
    <property type="evidence" value="ECO:0007669"/>
    <property type="project" value="InterPro"/>
</dbReference>
<comment type="similarity">
    <text evidence="2">Belongs to the major facilitator superfamily. EmrB family.</text>
</comment>
<dbReference type="PROSITE" id="PS50850">
    <property type="entry name" value="MFS"/>
    <property type="match status" value="1"/>
</dbReference>
<feature type="transmembrane region" description="Helical" evidence="10">
    <location>
        <begin position="81"/>
        <end position="100"/>
    </location>
</feature>
<evidence type="ECO:0000313" key="12">
    <source>
        <dbReference type="EMBL" id="ARF53055.1"/>
    </source>
</evidence>
<gene>
    <name evidence="12" type="ORF">B1H19_01655</name>
</gene>
<evidence type="ECO:0000313" key="13">
    <source>
        <dbReference type="Proteomes" id="UP000192726"/>
    </source>
</evidence>
<dbReference type="GO" id="GO:0046677">
    <property type="term" value="P:response to antibiotic"/>
    <property type="evidence" value="ECO:0007669"/>
    <property type="project" value="UniProtKB-KW"/>
</dbReference>
<dbReference type="Gene3D" id="1.20.1720.10">
    <property type="entry name" value="Multidrug resistance protein D"/>
    <property type="match status" value="1"/>
</dbReference>
<evidence type="ECO:0000256" key="7">
    <source>
        <dbReference type="ARBA" id="ARBA00023136"/>
    </source>
</evidence>
<feature type="transmembrane region" description="Helical" evidence="10">
    <location>
        <begin position="365"/>
        <end position="385"/>
    </location>
</feature>
<feature type="transmembrane region" description="Helical" evidence="10">
    <location>
        <begin position="106"/>
        <end position="128"/>
    </location>
</feature>
<name>A0A1V0TJF2_9ACTN</name>
<dbReference type="AlphaFoldDB" id="A0A1V0TJF2"/>
<dbReference type="InterPro" id="IPR011701">
    <property type="entry name" value="MFS"/>
</dbReference>
<dbReference type="SUPFAM" id="SSF103473">
    <property type="entry name" value="MFS general substrate transporter"/>
    <property type="match status" value="1"/>
</dbReference>
<evidence type="ECO:0000256" key="1">
    <source>
        <dbReference type="ARBA" id="ARBA00004651"/>
    </source>
</evidence>
<keyword evidence="5 10" id="KW-0812">Transmembrane</keyword>
<evidence type="ECO:0000256" key="8">
    <source>
        <dbReference type="ARBA" id="ARBA00023251"/>
    </source>
</evidence>
<dbReference type="CDD" id="cd17321">
    <property type="entry name" value="MFS_MMR_MDR_like"/>
    <property type="match status" value="1"/>
</dbReference>
<feature type="transmembrane region" description="Helical" evidence="10">
    <location>
        <begin position="271"/>
        <end position="294"/>
    </location>
</feature>
<reference evidence="12 13" key="1">
    <citation type="submission" date="2017-04" db="EMBL/GenBank/DDBJ databases">
        <title>Complete Genome Sequence of Streptomyces gilvosporeus F607, a Capable Producer of Natamycin.</title>
        <authorList>
            <person name="Zong G."/>
            <person name="Zhong C."/>
            <person name="Fu J."/>
            <person name="Qin R."/>
            <person name="Cao G."/>
        </authorList>
    </citation>
    <scope>NUCLEOTIDE SEQUENCE [LARGE SCALE GENOMIC DNA]</scope>
    <source>
        <strain evidence="12 13">F607</strain>
    </source>
</reference>
<evidence type="ECO:0000256" key="5">
    <source>
        <dbReference type="ARBA" id="ARBA00022692"/>
    </source>
</evidence>
<feature type="transmembrane region" description="Helical" evidence="10">
    <location>
        <begin position="334"/>
        <end position="353"/>
    </location>
</feature>
<feature type="transmembrane region" description="Helical" evidence="10">
    <location>
        <begin position="171"/>
        <end position="191"/>
    </location>
</feature>
<keyword evidence="8" id="KW-0046">Antibiotic resistance</keyword>
<evidence type="ECO:0000256" key="4">
    <source>
        <dbReference type="ARBA" id="ARBA00022475"/>
    </source>
</evidence>
<dbReference type="Gene3D" id="1.20.1250.20">
    <property type="entry name" value="MFS general substrate transporter like domains"/>
    <property type="match status" value="1"/>
</dbReference>
<evidence type="ECO:0000256" key="2">
    <source>
        <dbReference type="ARBA" id="ARBA00008537"/>
    </source>
</evidence>
<dbReference type="PANTHER" id="PTHR42718">
    <property type="entry name" value="MAJOR FACILITATOR SUPERFAMILY MULTIDRUG TRANSPORTER MFSC"/>
    <property type="match status" value="1"/>
</dbReference>
<feature type="domain" description="Major facilitator superfamily (MFS) profile" evidence="11">
    <location>
        <begin position="15"/>
        <end position="459"/>
    </location>
</feature>
<dbReference type="NCBIfam" id="TIGR00711">
    <property type="entry name" value="efflux_EmrB"/>
    <property type="match status" value="1"/>
</dbReference>
<keyword evidence="4" id="KW-1003">Cell membrane</keyword>
<feature type="transmembrane region" description="Helical" evidence="10">
    <location>
        <begin position="203"/>
        <end position="221"/>
    </location>
</feature>
<feature type="transmembrane region" description="Helical" evidence="10">
    <location>
        <begin position="436"/>
        <end position="453"/>
    </location>
</feature>
<dbReference type="InterPro" id="IPR020846">
    <property type="entry name" value="MFS_dom"/>
</dbReference>
<evidence type="ECO:0000256" key="9">
    <source>
        <dbReference type="SAM" id="MobiDB-lite"/>
    </source>
</evidence>
<dbReference type="GO" id="GO:0005886">
    <property type="term" value="C:plasma membrane"/>
    <property type="evidence" value="ECO:0007669"/>
    <property type="project" value="UniProtKB-SubCell"/>
</dbReference>